<protein>
    <submittedName>
        <fullName evidence="2">Uncharacterized protein</fullName>
    </submittedName>
</protein>
<feature type="transmembrane region" description="Helical" evidence="1">
    <location>
        <begin position="48"/>
        <end position="67"/>
    </location>
</feature>
<evidence type="ECO:0000313" key="2">
    <source>
        <dbReference type="EMBL" id="VIO74564.1"/>
    </source>
</evidence>
<comment type="caution">
    <text evidence="2">The sequence shown here is derived from an EMBL/GenBank/DDBJ whole genome shotgun (WGS) entry which is preliminary data.</text>
</comment>
<accession>A0A508TJN6</accession>
<dbReference type="RefSeq" id="WP_139862342.1">
    <property type="nucleotide sequence ID" value="NZ_CAADFC020000020.1"/>
</dbReference>
<gene>
    <name evidence="2" type="ORF">CI1B_53370</name>
</gene>
<keyword evidence="1" id="KW-0472">Membrane</keyword>
<evidence type="ECO:0000313" key="3">
    <source>
        <dbReference type="Proteomes" id="UP000328092"/>
    </source>
</evidence>
<evidence type="ECO:0000256" key="1">
    <source>
        <dbReference type="SAM" id="Phobius"/>
    </source>
</evidence>
<dbReference type="Proteomes" id="UP000328092">
    <property type="component" value="Unassembled WGS sequence"/>
</dbReference>
<keyword evidence="1" id="KW-0812">Transmembrane</keyword>
<keyword evidence="3" id="KW-1185">Reference proteome</keyword>
<name>A0A508TJN6_9BRAD</name>
<organism evidence="2 3">
    <name type="scientific">Bradyrhizobium ivorense</name>
    <dbReference type="NCBI Taxonomy" id="2511166"/>
    <lineage>
        <taxon>Bacteria</taxon>
        <taxon>Pseudomonadati</taxon>
        <taxon>Pseudomonadota</taxon>
        <taxon>Alphaproteobacteria</taxon>
        <taxon>Hyphomicrobiales</taxon>
        <taxon>Nitrobacteraceae</taxon>
        <taxon>Bradyrhizobium</taxon>
    </lineage>
</organism>
<dbReference type="OrthoDB" id="8255610at2"/>
<reference evidence="2" key="1">
    <citation type="submission" date="2019-02" db="EMBL/GenBank/DDBJ databases">
        <authorList>
            <person name="Pothier F.J."/>
        </authorList>
    </citation>
    <scope>NUCLEOTIDE SEQUENCE</scope>
    <source>
        <strain evidence="2">CI-1B</strain>
    </source>
</reference>
<keyword evidence="1" id="KW-1133">Transmembrane helix</keyword>
<sequence>MQHDSGIQFQDLDQVLRNAQLRRSADLGAWLRRRRQGAAFAGTWAGSLRMLAIAVCLAAGAVLLIAVTGPKHVSSAALGSDWQCSKTVFVTTCRPLS</sequence>
<dbReference type="AlphaFoldDB" id="A0A508TJN6"/>
<proteinExistence type="predicted"/>
<dbReference type="EMBL" id="CAADFC020000020">
    <property type="protein sequence ID" value="VIO74564.1"/>
    <property type="molecule type" value="Genomic_DNA"/>
</dbReference>